<proteinExistence type="predicted"/>
<dbReference type="EMBL" id="JAPDOD010000003">
    <property type="protein sequence ID" value="MDA0159914.1"/>
    <property type="molecule type" value="Genomic_DNA"/>
</dbReference>
<dbReference type="GO" id="GO:0030213">
    <property type="term" value="P:hyaluronan biosynthetic process"/>
    <property type="evidence" value="ECO:0007669"/>
    <property type="project" value="TreeGrafter"/>
</dbReference>
<keyword evidence="2" id="KW-1003">Cell membrane</keyword>
<dbReference type="AlphaFoldDB" id="A0A9X3RZ88"/>
<dbReference type="InterPro" id="IPR029044">
    <property type="entry name" value="Nucleotide-diphossugar_trans"/>
</dbReference>
<feature type="transmembrane region" description="Helical" evidence="6">
    <location>
        <begin position="20"/>
        <end position="37"/>
    </location>
</feature>
<dbReference type="GO" id="GO:0050501">
    <property type="term" value="F:hyaluronan synthase activity"/>
    <property type="evidence" value="ECO:0007669"/>
    <property type="project" value="TreeGrafter"/>
</dbReference>
<comment type="caution">
    <text evidence="7">The sequence shown here is derived from an EMBL/GenBank/DDBJ whole genome shotgun (WGS) entry which is preliminary data.</text>
</comment>
<accession>A0A9X3RZ88</accession>
<keyword evidence="5 6" id="KW-0472">Membrane</keyword>
<organism evidence="7 8">
    <name type="scientific">Solirubrobacter ginsenosidimutans</name>
    <dbReference type="NCBI Taxonomy" id="490573"/>
    <lineage>
        <taxon>Bacteria</taxon>
        <taxon>Bacillati</taxon>
        <taxon>Actinomycetota</taxon>
        <taxon>Thermoleophilia</taxon>
        <taxon>Solirubrobacterales</taxon>
        <taxon>Solirubrobacteraceae</taxon>
        <taxon>Solirubrobacter</taxon>
    </lineage>
</organism>
<keyword evidence="6" id="KW-0812">Transmembrane</keyword>
<evidence type="ECO:0000256" key="3">
    <source>
        <dbReference type="ARBA" id="ARBA00022676"/>
    </source>
</evidence>
<evidence type="ECO:0000313" key="8">
    <source>
        <dbReference type="Proteomes" id="UP001149140"/>
    </source>
</evidence>
<keyword evidence="4 7" id="KW-0808">Transferase</keyword>
<gene>
    <name evidence="7" type="ORF">OM076_06555</name>
</gene>
<dbReference type="GO" id="GO:0085029">
    <property type="term" value="P:extracellular matrix assembly"/>
    <property type="evidence" value="ECO:0007669"/>
    <property type="project" value="TreeGrafter"/>
</dbReference>
<dbReference type="PANTHER" id="PTHR22913:SF12">
    <property type="entry name" value="MANNURONAN SYNTHASE"/>
    <property type="match status" value="1"/>
</dbReference>
<evidence type="ECO:0000256" key="4">
    <source>
        <dbReference type="ARBA" id="ARBA00022679"/>
    </source>
</evidence>
<dbReference type="SUPFAM" id="SSF53448">
    <property type="entry name" value="Nucleotide-diphospho-sugar transferases"/>
    <property type="match status" value="1"/>
</dbReference>
<evidence type="ECO:0000256" key="6">
    <source>
        <dbReference type="SAM" id="Phobius"/>
    </source>
</evidence>
<reference evidence="7" key="1">
    <citation type="submission" date="2022-10" db="EMBL/GenBank/DDBJ databases">
        <title>The WGS of Solirubrobacter ginsenosidimutans DSM 21036.</title>
        <authorList>
            <person name="Jiang Z."/>
        </authorList>
    </citation>
    <scope>NUCLEOTIDE SEQUENCE</scope>
    <source>
        <strain evidence="7">DSM 21036</strain>
    </source>
</reference>
<evidence type="ECO:0000256" key="2">
    <source>
        <dbReference type="ARBA" id="ARBA00022475"/>
    </source>
</evidence>
<evidence type="ECO:0000256" key="1">
    <source>
        <dbReference type="ARBA" id="ARBA00004236"/>
    </source>
</evidence>
<feature type="transmembrane region" description="Helical" evidence="6">
    <location>
        <begin position="295"/>
        <end position="319"/>
    </location>
</feature>
<dbReference type="RefSeq" id="WP_270038677.1">
    <property type="nucleotide sequence ID" value="NZ_JAPDOD010000003.1"/>
</dbReference>
<comment type="subcellular location">
    <subcellularLocation>
        <location evidence="1">Cell membrane</location>
    </subcellularLocation>
</comment>
<keyword evidence="6" id="KW-1133">Transmembrane helix</keyword>
<feature type="transmembrane region" description="Helical" evidence="6">
    <location>
        <begin position="331"/>
        <end position="351"/>
    </location>
</feature>
<dbReference type="PANTHER" id="PTHR22913">
    <property type="entry name" value="HYALURONAN SYNTHASE"/>
    <property type="match status" value="1"/>
</dbReference>
<dbReference type="EC" id="2.4.-.-" evidence="7"/>
<protein>
    <submittedName>
        <fullName evidence="7">Glycosyltransferase</fullName>
        <ecNumber evidence="7">2.4.-.-</ecNumber>
    </submittedName>
</protein>
<evidence type="ECO:0000313" key="7">
    <source>
        <dbReference type="EMBL" id="MDA0159914.1"/>
    </source>
</evidence>
<dbReference type="Proteomes" id="UP001149140">
    <property type="component" value="Unassembled WGS sequence"/>
</dbReference>
<sequence>MFSFFRDALATARGSAPTPFMVFFVYVWAVWVLKALAARRYRPFAGEAPPLSVTVLVPVFREPEAVFRRSLASVVAENPFELIAIVDGGDPAVAAVAAEYCTRVLRISKAGKRAAMAAGLAAACSSTEVVVVLDSDTVWAPGTLRELLRPFADPRVGGVTPRQAIFDVGDDPVRRLADWIEDLRYLVTVPAQSVFGQVGCLAGRTIAYRRSAFEPAVMTLVRQTVFGMPLSVGDDRVLTNELLRSGWRTVYQSTALVWTDAPGDWRTFWRQQLRWGRSSQRETVLSLRWLWKRPVAGATFATDILTPFALYAVVALGIAHVMSGGGGRHGQALGVELLLAFAGMVVSIGVRQIPHLRRRPRDVLRLPLFALQLTFVMVPIRILAFATMLHQSWSTRVLEPAYELPHEAVLAEPGHL</sequence>
<feature type="transmembrane region" description="Helical" evidence="6">
    <location>
        <begin position="363"/>
        <end position="386"/>
    </location>
</feature>
<dbReference type="Gene3D" id="3.90.550.10">
    <property type="entry name" value="Spore Coat Polysaccharide Biosynthesis Protein SpsA, Chain A"/>
    <property type="match status" value="1"/>
</dbReference>
<dbReference type="Pfam" id="PF13641">
    <property type="entry name" value="Glyco_tranf_2_3"/>
    <property type="match status" value="1"/>
</dbReference>
<keyword evidence="3 7" id="KW-0328">Glycosyltransferase</keyword>
<keyword evidence="8" id="KW-1185">Reference proteome</keyword>
<name>A0A9X3RZ88_9ACTN</name>
<evidence type="ECO:0000256" key="5">
    <source>
        <dbReference type="ARBA" id="ARBA00023136"/>
    </source>
</evidence>
<dbReference type="GO" id="GO:0005886">
    <property type="term" value="C:plasma membrane"/>
    <property type="evidence" value="ECO:0007669"/>
    <property type="project" value="UniProtKB-SubCell"/>
</dbReference>